<gene>
    <name evidence="2" type="ORF">ACFQO6_04855</name>
</gene>
<keyword evidence="2" id="KW-0808">Transferase</keyword>
<dbReference type="SUPFAM" id="SSF55729">
    <property type="entry name" value="Acyl-CoA N-acyltransferases (Nat)"/>
    <property type="match status" value="1"/>
</dbReference>
<feature type="domain" description="N-acetyltransferase" evidence="1">
    <location>
        <begin position="1"/>
        <end position="158"/>
    </location>
</feature>
<dbReference type="CDD" id="cd04301">
    <property type="entry name" value="NAT_SF"/>
    <property type="match status" value="1"/>
</dbReference>
<keyword evidence="3" id="KW-1185">Reference proteome</keyword>
<protein>
    <submittedName>
        <fullName evidence="2">GNAT family N-acetyltransferase</fullName>
        <ecNumber evidence="2">2.3.-.-</ecNumber>
    </submittedName>
</protein>
<organism evidence="2 3">
    <name type="scientific">Nocardioides astragali</name>
    <dbReference type="NCBI Taxonomy" id="1776736"/>
    <lineage>
        <taxon>Bacteria</taxon>
        <taxon>Bacillati</taxon>
        <taxon>Actinomycetota</taxon>
        <taxon>Actinomycetes</taxon>
        <taxon>Propionibacteriales</taxon>
        <taxon>Nocardioidaceae</taxon>
        <taxon>Nocardioides</taxon>
    </lineage>
</organism>
<name>A0ABW2N0L9_9ACTN</name>
<dbReference type="Gene3D" id="3.40.630.30">
    <property type="match status" value="1"/>
</dbReference>
<dbReference type="EC" id="2.3.-.-" evidence="2"/>
<dbReference type="InterPro" id="IPR016181">
    <property type="entry name" value="Acyl_CoA_acyltransferase"/>
</dbReference>
<evidence type="ECO:0000313" key="2">
    <source>
        <dbReference type="EMBL" id="MFC7359590.1"/>
    </source>
</evidence>
<dbReference type="GO" id="GO:0016746">
    <property type="term" value="F:acyltransferase activity"/>
    <property type="evidence" value="ECO:0007669"/>
    <property type="project" value="UniProtKB-KW"/>
</dbReference>
<reference evidence="3" key="1">
    <citation type="journal article" date="2019" name="Int. J. Syst. Evol. Microbiol.">
        <title>The Global Catalogue of Microorganisms (GCM) 10K type strain sequencing project: providing services to taxonomists for standard genome sequencing and annotation.</title>
        <authorList>
            <consortium name="The Broad Institute Genomics Platform"/>
            <consortium name="The Broad Institute Genome Sequencing Center for Infectious Disease"/>
            <person name="Wu L."/>
            <person name="Ma J."/>
        </authorList>
    </citation>
    <scope>NUCLEOTIDE SEQUENCE [LARGE SCALE GENOMIC DNA]</scope>
    <source>
        <strain evidence="3">FCH27</strain>
    </source>
</reference>
<evidence type="ECO:0000259" key="1">
    <source>
        <dbReference type="PROSITE" id="PS51186"/>
    </source>
</evidence>
<dbReference type="InterPro" id="IPR000182">
    <property type="entry name" value="GNAT_dom"/>
</dbReference>
<keyword evidence="2" id="KW-0012">Acyltransferase</keyword>
<proteinExistence type="predicted"/>
<dbReference type="Proteomes" id="UP001596524">
    <property type="component" value="Unassembled WGS sequence"/>
</dbReference>
<sequence>MEIRPVEPADGDAVLGVIREAFGADNPADGAHVADLWAEVRAGEHLLAEQVAVIRGEVVGHVGVSHCWIDARRELVPACVLSPLSTALERQGSGIGTALVGAAVEAARALGRPALFLEGSPAFYGSRGFEPASAYGFEAPSRRIPPPAFQVVMLDQQPDWLTGRVVYPEVWWRHDATGLRDPDLAAVEKALGIA</sequence>
<accession>A0ABW2N0L9</accession>
<dbReference type="Pfam" id="PF13527">
    <property type="entry name" value="Acetyltransf_9"/>
    <property type="match status" value="1"/>
</dbReference>
<dbReference type="PROSITE" id="PS51186">
    <property type="entry name" value="GNAT"/>
    <property type="match status" value="1"/>
</dbReference>
<dbReference type="EMBL" id="JBHTCH010000004">
    <property type="protein sequence ID" value="MFC7359590.1"/>
    <property type="molecule type" value="Genomic_DNA"/>
</dbReference>
<comment type="caution">
    <text evidence="2">The sequence shown here is derived from an EMBL/GenBank/DDBJ whole genome shotgun (WGS) entry which is preliminary data.</text>
</comment>
<evidence type="ECO:0000313" key="3">
    <source>
        <dbReference type="Proteomes" id="UP001596524"/>
    </source>
</evidence>
<dbReference type="RefSeq" id="WP_255889695.1">
    <property type="nucleotide sequence ID" value="NZ_JAFMZM010000002.1"/>
</dbReference>